<feature type="region of interest" description="Disordered" evidence="1">
    <location>
        <begin position="34"/>
        <end position="57"/>
    </location>
</feature>
<organism evidence="3 4">
    <name type="scientific">Luteolibacter flavescens</name>
    <dbReference type="NCBI Taxonomy" id="1859460"/>
    <lineage>
        <taxon>Bacteria</taxon>
        <taxon>Pseudomonadati</taxon>
        <taxon>Verrucomicrobiota</taxon>
        <taxon>Verrucomicrobiia</taxon>
        <taxon>Verrucomicrobiales</taxon>
        <taxon>Verrucomicrobiaceae</taxon>
        <taxon>Luteolibacter</taxon>
    </lineage>
</organism>
<feature type="signal peptide" evidence="2">
    <location>
        <begin position="1"/>
        <end position="23"/>
    </location>
</feature>
<sequence length="57" mass="6529">MFTTLYLLGLVICAIATALAVRADEKPKHVPVRIKRDALPPHLRRHQDAQDRGDFHR</sequence>
<evidence type="ECO:0000313" key="4">
    <source>
        <dbReference type="Proteomes" id="UP001207930"/>
    </source>
</evidence>
<keyword evidence="2" id="KW-0732">Signal</keyword>
<dbReference type="RefSeq" id="WP_264499952.1">
    <property type="nucleotide sequence ID" value="NZ_JAPDDS010000002.1"/>
</dbReference>
<evidence type="ECO:0000256" key="1">
    <source>
        <dbReference type="SAM" id="MobiDB-lite"/>
    </source>
</evidence>
<evidence type="ECO:0000256" key="2">
    <source>
        <dbReference type="SAM" id="SignalP"/>
    </source>
</evidence>
<dbReference type="EMBL" id="JAPDDS010000002">
    <property type="protein sequence ID" value="MCW1883993.1"/>
    <property type="molecule type" value="Genomic_DNA"/>
</dbReference>
<protein>
    <submittedName>
        <fullName evidence="3">Uncharacterized protein</fullName>
    </submittedName>
</protein>
<evidence type="ECO:0000313" key="3">
    <source>
        <dbReference type="EMBL" id="MCW1883993.1"/>
    </source>
</evidence>
<keyword evidence="4" id="KW-1185">Reference proteome</keyword>
<accession>A0ABT3FKA6</accession>
<feature type="compositionally biased region" description="Basic and acidic residues" evidence="1">
    <location>
        <begin position="46"/>
        <end position="57"/>
    </location>
</feature>
<dbReference type="Proteomes" id="UP001207930">
    <property type="component" value="Unassembled WGS sequence"/>
</dbReference>
<proteinExistence type="predicted"/>
<comment type="caution">
    <text evidence="3">The sequence shown here is derived from an EMBL/GenBank/DDBJ whole genome shotgun (WGS) entry which is preliminary data.</text>
</comment>
<gene>
    <name evidence="3" type="ORF">OKA04_04585</name>
</gene>
<name>A0ABT3FKA6_9BACT</name>
<reference evidence="3 4" key="1">
    <citation type="submission" date="2022-10" db="EMBL/GenBank/DDBJ databases">
        <title>Luteolibacter flavescens strain MCCC 1K03193, whole genome shotgun sequencing project.</title>
        <authorList>
            <person name="Zhao G."/>
            <person name="Shen L."/>
        </authorList>
    </citation>
    <scope>NUCLEOTIDE SEQUENCE [LARGE SCALE GENOMIC DNA]</scope>
    <source>
        <strain evidence="3 4">MCCC 1K03193</strain>
    </source>
</reference>
<feature type="chain" id="PRO_5046742519" evidence="2">
    <location>
        <begin position="24"/>
        <end position="57"/>
    </location>
</feature>